<feature type="region of interest" description="Disordered" evidence="1">
    <location>
        <begin position="1"/>
        <end position="39"/>
    </location>
</feature>
<accession>A0ABQ6M3X3</accession>
<name>A0ABQ6M3X3_9STRA</name>
<evidence type="ECO:0000313" key="3">
    <source>
        <dbReference type="EMBL" id="GMI19061.1"/>
    </source>
</evidence>
<evidence type="ECO:0000313" key="4">
    <source>
        <dbReference type="Proteomes" id="UP001165060"/>
    </source>
</evidence>
<evidence type="ECO:0000256" key="1">
    <source>
        <dbReference type="SAM" id="MobiDB-lite"/>
    </source>
</evidence>
<feature type="compositionally biased region" description="Pro residues" evidence="1">
    <location>
        <begin position="26"/>
        <end position="36"/>
    </location>
</feature>
<sequence>MPLNRGAPKSTTSNPVPAAAARSPPSSHPSHPPAPPGVNLLAKWEAKTEHAEKLSAAGPPLDQYTVVTELEEDIYSLLLIALVHGANSPHIKTTENHLFQKHMASILLASCCTALFTLVISMSILAEFMYAAPTVEDNSHCSPLSLFSRAVALVLLMFMIGKEVMDMATYTQMLLLSKGKGMIDRTDGPFDVTIAPDSGSAQSKRAFSLALLVHVLRALSAIFVTISSVAVVHFADNGIEVFKDCVVFVFITEVDSLIFSAAKKGLLGTRLLKASNALRVGVGINCKIGFWTTYVRYTVVATAGVGVAIMLYTSCIA</sequence>
<evidence type="ECO:0008006" key="5">
    <source>
        <dbReference type="Google" id="ProtNLM"/>
    </source>
</evidence>
<protein>
    <recommendedName>
        <fullName evidence="5">Transmembrane protein</fullName>
    </recommendedName>
</protein>
<comment type="caution">
    <text evidence="3">The sequence shown here is derived from an EMBL/GenBank/DDBJ whole genome shotgun (WGS) entry which is preliminary data.</text>
</comment>
<keyword evidence="4" id="KW-1185">Reference proteome</keyword>
<proteinExistence type="predicted"/>
<gene>
    <name evidence="3" type="ORF">TeGR_g5764</name>
</gene>
<reference evidence="3 4" key="1">
    <citation type="journal article" date="2023" name="Commun. Biol.">
        <title>Genome analysis of Parmales, the sister group of diatoms, reveals the evolutionary specialization of diatoms from phago-mixotrophs to photoautotrophs.</title>
        <authorList>
            <person name="Ban H."/>
            <person name="Sato S."/>
            <person name="Yoshikawa S."/>
            <person name="Yamada K."/>
            <person name="Nakamura Y."/>
            <person name="Ichinomiya M."/>
            <person name="Sato N."/>
            <person name="Blanc-Mathieu R."/>
            <person name="Endo H."/>
            <person name="Kuwata A."/>
            <person name="Ogata H."/>
        </authorList>
    </citation>
    <scope>NUCLEOTIDE SEQUENCE [LARGE SCALE GENOMIC DNA]</scope>
</reference>
<dbReference type="Proteomes" id="UP001165060">
    <property type="component" value="Unassembled WGS sequence"/>
</dbReference>
<keyword evidence="2" id="KW-1133">Transmembrane helix</keyword>
<feature type="transmembrane region" description="Helical" evidence="2">
    <location>
        <begin position="146"/>
        <end position="165"/>
    </location>
</feature>
<feature type="transmembrane region" description="Helical" evidence="2">
    <location>
        <begin position="209"/>
        <end position="235"/>
    </location>
</feature>
<dbReference type="EMBL" id="BRYB01002403">
    <property type="protein sequence ID" value="GMI19061.1"/>
    <property type="molecule type" value="Genomic_DNA"/>
</dbReference>
<organism evidence="3 4">
    <name type="scientific">Tetraparma gracilis</name>
    <dbReference type="NCBI Taxonomy" id="2962635"/>
    <lineage>
        <taxon>Eukaryota</taxon>
        <taxon>Sar</taxon>
        <taxon>Stramenopiles</taxon>
        <taxon>Ochrophyta</taxon>
        <taxon>Bolidophyceae</taxon>
        <taxon>Parmales</taxon>
        <taxon>Triparmaceae</taxon>
        <taxon>Tetraparma</taxon>
    </lineage>
</organism>
<keyword evidence="2" id="KW-0472">Membrane</keyword>
<evidence type="ECO:0000256" key="2">
    <source>
        <dbReference type="SAM" id="Phobius"/>
    </source>
</evidence>
<keyword evidence="2" id="KW-0812">Transmembrane</keyword>
<feature type="compositionally biased region" description="Low complexity" evidence="1">
    <location>
        <begin position="13"/>
        <end position="25"/>
    </location>
</feature>
<feature type="transmembrane region" description="Helical" evidence="2">
    <location>
        <begin position="106"/>
        <end position="126"/>
    </location>
</feature>